<evidence type="ECO:0000256" key="2">
    <source>
        <dbReference type="ARBA" id="ARBA00006228"/>
    </source>
</evidence>
<dbReference type="Pfam" id="PF01899">
    <property type="entry name" value="MNHE"/>
    <property type="match status" value="1"/>
</dbReference>
<feature type="compositionally biased region" description="Pro residues" evidence="7">
    <location>
        <begin position="116"/>
        <end position="134"/>
    </location>
</feature>
<dbReference type="EMBL" id="JAGEMK010000012">
    <property type="protein sequence ID" value="MBO1753373.1"/>
    <property type="molecule type" value="Genomic_DNA"/>
</dbReference>
<dbReference type="GO" id="GO:0005886">
    <property type="term" value="C:plasma membrane"/>
    <property type="evidence" value="ECO:0007669"/>
    <property type="project" value="UniProtKB-SubCell"/>
</dbReference>
<dbReference type="Proteomes" id="UP000664209">
    <property type="component" value="Unassembled WGS sequence"/>
</dbReference>
<proteinExistence type="inferred from homology"/>
<evidence type="ECO:0000256" key="4">
    <source>
        <dbReference type="ARBA" id="ARBA00022692"/>
    </source>
</evidence>
<evidence type="ECO:0000256" key="5">
    <source>
        <dbReference type="ARBA" id="ARBA00022989"/>
    </source>
</evidence>
<comment type="caution">
    <text evidence="8">The sequence shown here is derived from an EMBL/GenBank/DDBJ whole genome shotgun (WGS) entry which is preliminary data.</text>
</comment>
<protein>
    <submittedName>
        <fullName evidence="8">Na+/H+ antiporter subunit E</fullName>
    </submittedName>
</protein>
<evidence type="ECO:0000256" key="6">
    <source>
        <dbReference type="ARBA" id="ARBA00023136"/>
    </source>
</evidence>
<evidence type="ECO:0000256" key="7">
    <source>
        <dbReference type="SAM" id="MobiDB-lite"/>
    </source>
</evidence>
<keyword evidence="4" id="KW-0812">Transmembrane</keyword>
<sequence length="146" mass="16015">MISALRWGLRILAFPVYYALEVVKANLVLAKDLLTPGSSISAGFIEVPLRARTDIEITTIANMITLTPGTVTVAVRKAPATLWVHGMYVEDPDSFREGIYAMEARMIGFLRRDPEPGPVPPPVERHPAPPPDIDPVPEHPGPEERA</sequence>
<evidence type="ECO:0000313" key="9">
    <source>
        <dbReference type="Proteomes" id="UP000664209"/>
    </source>
</evidence>
<evidence type="ECO:0000256" key="1">
    <source>
        <dbReference type="ARBA" id="ARBA00004651"/>
    </source>
</evidence>
<comment type="subcellular location">
    <subcellularLocation>
        <location evidence="1">Cell membrane</location>
        <topology evidence="1">Multi-pass membrane protein</topology>
    </subcellularLocation>
</comment>
<evidence type="ECO:0000256" key="3">
    <source>
        <dbReference type="ARBA" id="ARBA00022475"/>
    </source>
</evidence>
<accession>A0A939LSN4</accession>
<dbReference type="PANTHER" id="PTHR34584:SF1">
    <property type="entry name" value="NA(+)_H(+) ANTIPORTER SUBUNIT E1"/>
    <property type="match status" value="1"/>
</dbReference>
<keyword evidence="3" id="KW-1003">Cell membrane</keyword>
<feature type="compositionally biased region" description="Basic and acidic residues" evidence="7">
    <location>
        <begin position="136"/>
        <end position="146"/>
    </location>
</feature>
<organism evidence="8 9">
    <name type="scientific">Actinotalea soli</name>
    <dbReference type="NCBI Taxonomy" id="2819234"/>
    <lineage>
        <taxon>Bacteria</taxon>
        <taxon>Bacillati</taxon>
        <taxon>Actinomycetota</taxon>
        <taxon>Actinomycetes</taxon>
        <taxon>Micrococcales</taxon>
        <taxon>Cellulomonadaceae</taxon>
        <taxon>Actinotalea</taxon>
    </lineage>
</organism>
<reference evidence="8" key="1">
    <citation type="submission" date="2021-03" db="EMBL/GenBank/DDBJ databases">
        <title>Actinotalea soli sp. nov., isolated from soil.</title>
        <authorList>
            <person name="Ping W."/>
            <person name="Zhang J."/>
        </authorList>
    </citation>
    <scope>NUCLEOTIDE SEQUENCE</scope>
    <source>
        <strain evidence="8">BY-33</strain>
    </source>
</reference>
<evidence type="ECO:0000313" key="8">
    <source>
        <dbReference type="EMBL" id="MBO1753373.1"/>
    </source>
</evidence>
<name>A0A939LSN4_9CELL</name>
<dbReference type="InterPro" id="IPR002758">
    <property type="entry name" value="Cation_antiport_E"/>
</dbReference>
<dbReference type="AlphaFoldDB" id="A0A939LSN4"/>
<keyword evidence="6" id="KW-0472">Membrane</keyword>
<dbReference type="RefSeq" id="WP_208057063.1">
    <property type="nucleotide sequence ID" value="NZ_JAGEMK010000012.1"/>
</dbReference>
<dbReference type="PANTHER" id="PTHR34584">
    <property type="entry name" value="NA(+)/H(+) ANTIPORTER SUBUNIT E1"/>
    <property type="match status" value="1"/>
</dbReference>
<comment type="similarity">
    <text evidence="2">Belongs to the CPA3 antiporters (TC 2.A.63) subunit E family.</text>
</comment>
<keyword evidence="9" id="KW-1185">Reference proteome</keyword>
<keyword evidence="5" id="KW-1133">Transmembrane helix</keyword>
<dbReference type="GO" id="GO:0008324">
    <property type="term" value="F:monoatomic cation transmembrane transporter activity"/>
    <property type="evidence" value="ECO:0007669"/>
    <property type="project" value="InterPro"/>
</dbReference>
<feature type="region of interest" description="Disordered" evidence="7">
    <location>
        <begin position="111"/>
        <end position="146"/>
    </location>
</feature>
<gene>
    <name evidence="8" type="ORF">J4G33_16305</name>
</gene>